<comment type="caution">
    <text evidence="1">The sequence shown here is derived from an EMBL/GenBank/DDBJ whole genome shotgun (WGS) entry which is preliminary data.</text>
</comment>
<evidence type="ECO:0000313" key="1">
    <source>
        <dbReference type="EMBL" id="MED6231546.1"/>
    </source>
</evidence>
<proteinExistence type="predicted"/>
<protein>
    <submittedName>
        <fullName evidence="1">Uncharacterized protein</fullName>
    </submittedName>
</protein>
<gene>
    <name evidence="1" type="ORF">ATANTOWER_027225</name>
</gene>
<name>A0ABU7A0I0_9TELE</name>
<dbReference type="EMBL" id="JAHUTI010000067">
    <property type="protein sequence ID" value="MED6231546.1"/>
    <property type="molecule type" value="Genomic_DNA"/>
</dbReference>
<dbReference type="Proteomes" id="UP001345963">
    <property type="component" value="Unassembled WGS sequence"/>
</dbReference>
<organism evidence="1 2">
    <name type="scientific">Ataeniobius toweri</name>
    <dbReference type="NCBI Taxonomy" id="208326"/>
    <lineage>
        <taxon>Eukaryota</taxon>
        <taxon>Metazoa</taxon>
        <taxon>Chordata</taxon>
        <taxon>Craniata</taxon>
        <taxon>Vertebrata</taxon>
        <taxon>Euteleostomi</taxon>
        <taxon>Actinopterygii</taxon>
        <taxon>Neopterygii</taxon>
        <taxon>Teleostei</taxon>
        <taxon>Neoteleostei</taxon>
        <taxon>Acanthomorphata</taxon>
        <taxon>Ovalentaria</taxon>
        <taxon>Atherinomorphae</taxon>
        <taxon>Cyprinodontiformes</taxon>
        <taxon>Goodeidae</taxon>
        <taxon>Ataeniobius</taxon>
    </lineage>
</organism>
<evidence type="ECO:0000313" key="2">
    <source>
        <dbReference type="Proteomes" id="UP001345963"/>
    </source>
</evidence>
<sequence>MGRTESTDESLHSLQEFMKTQRRGHDLCWDLSTDAVPTRAPLKPVLSFLNRCHATCTPSQVFFDFSLKPMPLSGYFSFVSFIMKIYQPF</sequence>
<reference evidence="1 2" key="1">
    <citation type="submission" date="2021-07" db="EMBL/GenBank/DDBJ databases">
        <authorList>
            <person name="Palmer J.M."/>
        </authorList>
    </citation>
    <scope>NUCLEOTIDE SEQUENCE [LARGE SCALE GENOMIC DNA]</scope>
    <source>
        <strain evidence="1 2">AT_MEX2019</strain>
        <tissue evidence="1">Muscle</tissue>
    </source>
</reference>
<keyword evidence="2" id="KW-1185">Reference proteome</keyword>
<accession>A0ABU7A0I0</accession>